<dbReference type="OrthoDB" id="9395155at2759"/>
<comment type="caution">
    <text evidence="3">The sequence shown here is derived from an EMBL/GenBank/DDBJ whole genome shotgun (WGS) entry which is preliminary data.</text>
</comment>
<sequence length="228" mass="25408">MATSRGGGPQDRDWGNKVLPTESHGTDSPRSCAQEDRELIWDSQHSFSEDKSCLTNPVSFCDVVTASVDKGRATEVIYLDFCKAFDVGPHHILLSKLETEGFDGVTVRWMRWLDNHIQRFVDNGSKSRWTSVTSDVHQVCTLAPLLLNVLINDRNKGIRCTLSTFADDIKLNGVADTPEGQDGIHRDLDKLENRACGNLTWFNKTKCEVLHLAQGGPCYQSSLGDEQI</sequence>
<organism evidence="3 4">
    <name type="scientific">Hirundo rustica rustica</name>
    <dbReference type="NCBI Taxonomy" id="333673"/>
    <lineage>
        <taxon>Eukaryota</taxon>
        <taxon>Metazoa</taxon>
        <taxon>Chordata</taxon>
        <taxon>Craniata</taxon>
        <taxon>Vertebrata</taxon>
        <taxon>Euteleostomi</taxon>
        <taxon>Archelosauria</taxon>
        <taxon>Archosauria</taxon>
        <taxon>Dinosauria</taxon>
        <taxon>Saurischia</taxon>
        <taxon>Theropoda</taxon>
        <taxon>Coelurosauria</taxon>
        <taxon>Aves</taxon>
        <taxon>Neognathae</taxon>
        <taxon>Neoaves</taxon>
        <taxon>Telluraves</taxon>
        <taxon>Australaves</taxon>
        <taxon>Passeriformes</taxon>
        <taxon>Sylvioidea</taxon>
        <taxon>Hirundinidae</taxon>
        <taxon>Hirundo</taxon>
    </lineage>
</organism>
<keyword evidence="4" id="KW-1185">Reference proteome</keyword>
<reference evidence="3 4" key="1">
    <citation type="submission" date="2018-07" db="EMBL/GenBank/DDBJ databases">
        <title>A high quality draft genome assembly of the barn swallow (H. rustica rustica).</title>
        <authorList>
            <person name="Formenti G."/>
            <person name="Chiara M."/>
            <person name="Poveda L."/>
            <person name="Francoijs K.-J."/>
            <person name="Bonisoli-Alquati A."/>
            <person name="Canova L."/>
            <person name="Gianfranceschi L."/>
            <person name="Horner D.S."/>
            <person name="Saino N."/>
        </authorList>
    </citation>
    <scope>NUCLEOTIDE SEQUENCE [LARGE SCALE GENOMIC DNA]</scope>
    <source>
        <strain evidence="3">Chelidonia</strain>
        <tissue evidence="3">Blood</tissue>
    </source>
</reference>
<dbReference type="Proteomes" id="UP000269221">
    <property type="component" value="Unassembled WGS sequence"/>
</dbReference>
<dbReference type="InterPro" id="IPR000477">
    <property type="entry name" value="RT_dom"/>
</dbReference>
<evidence type="ECO:0000313" key="4">
    <source>
        <dbReference type="Proteomes" id="UP000269221"/>
    </source>
</evidence>
<accession>A0A3M0KJF0</accession>
<gene>
    <name evidence="3" type="ORF">DUI87_10917</name>
</gene>
<name>A0A3M0KJF0_HIRRU</name>
<dbReference type="EMBL" id="QRBI01000106">
    <property type="protein sequence ID" value="RMC13382.1"/>
    <property type="molecule type" value="Genomic_DNA"/>
</dbReference>
<evidence type="ECO:0000256" key="1">
    <source>
        <dbReference type="SAM" id="MobiDB-lite"/>
    </source>
</evidence>
<protein>
    <recommendedName>
        <fullName evidence="2">Reverse transcriptase domain-containing protein</fullName>
    </recommendedName>
</protein>
<dbReference type="Pfam" id="PF00078">
    <property type="entry name" value="RVT_1"/>
    <property type="match status" value="1"/>
</dbReference>
<evidence type="ECO:0000259" key="2">
    <source>
        <dbReference type="Pfam" id="PF00078"/>
    </source>
</evidence>
<feature type="region of interest" description="Disordered" evidence="1">
    <location>
        <begin position="1"/>
        <end position="33"/>
    </location>
</feature>
<dbReference type="PANTHER" id="PTHR33332">
    <property type="entry name" value="REVERSE TRANSCRIPTASE DOMAIN-CONTAINING PROTEIN"/>
    <property type="match status" value="1"/>
</dbReference>
<evidence type="ECO:0000313" key="3">
    <source>
        <dbReference type="EMBL" id="RMC13382.1"/>
    </source>
</evidence>
<feature type="domain" description="Reverse transcriptase" evidence="2">
    <location>
        <begin position="38"/>
        <end position="211"/>
    </location>
</feature>
<dbReference type="AlphaFoldDB" id="A0A3M0KJF0"/>
<proteinExistence type="predicted"/>
<dbReference type="STRING" id="333673.A0A3M0KJF0"/>